<comment type="caution">
    <text evidence="1">The sequence shown here is derived from an EMBL/GenBank/DDBJ whole genome shotgun (WGS) entry which is preliminary data.</text>
</comment>
<proteinExistence type="predicted"/>
<dbReference type="STRING" id="29421.B2M20_17355"/>
<evidence type="ECO:0000313" key="1">
    <source>
        <dbReference type="EMBL" id="OPH81490.1"/>
    </source>
</evidence>
<name>A0A1V4HVB7_NITVU</name>
<keyword evidence="2" id="KW-1185">Reference proteome</keyword>
<evidence type="ECO:0008006" key="3">
    <source>
        <dbReference type="Google" id="ProtNLM"/>
    </source>
</evidence>
<dbReference type="AlphaFoldDB" id="A0A1V4HVB7"/>
<reference evidence="1 2" key="1">
    <citation type="submission" date="2017-02" db="EMBL/GenBank/DDBJ databases">
        <title>Genome sequence of the nitrite-oxidizing bacterium Nitrobacter vulgaris strain Ab1.</title>
        <authorList>
            <person name="Mellbye B.L."/>
            <person name="Davis E.W."/>
            <person name="Spieck E."/>
            <person name="Chang J.H."/>
            <person name="Bottomley P.J."/>
            <person name="Sayavedra-Soto L.A."/>
        </authorList>
    </citation>
    <scope>NUCLEOTIDE SEQUENCE [LARGE SCALE GENOMIC DNA]</scope>
    <source>
        <strain evidence="1 2">Ab1</strain>
    </source>
</reference>
<evidence type="ECO:0000313" key="2">
    <source>
        <dbReference type="Proteomes" id="UP000189940"/>
    </source>
</evidence>
<sequence>MITGSRCRAARALVEISRPMLARRSEISVDAIERFENVSGSLKRTEIEAIRDTLEKLGAVFIPGNGSGYGVRLKFSNLEAAEIARFECEGGLVADDRVP</sequence>
<accession>A0A1V4HVB7</accession>
<dbReference type="OrthoDB" id="3782725at2"/>
<dbReference type="InterPro" id="IPR010982">
    <property type="entry name" value="Lambda_DNA-bd_dom_sf"/>
</dbReference>
<protein>
    <recommendedName>
        <fullName evidence="3">XRE family transcriptional regulator</fullName>
    </recommendedName>
</protein>
<gene>
    <name evidence="1" type="ORF">B2M20_17355</name>
</gene>
<dbReference type="EMBL" id="MWPQ01000061">
    <property type="protein sequence ID" value="OPH81490.1"/>
    <property type="molecule type" value="Genomic_DNA"/>
</dbReference>
<dbReference type="Gene3D" id="1.10.260.40">
    <property type="entry name" value="lambda repressor-like DNA-binding domains"/>
    <property type="match status" value="1"/>
</dbReference>
<dbReference type="GO" id="GO:0003677">
    <property type="term" value="F:DNA binding"/>
    <property type="evidence" value="ECO:0007669"/>
    <property type="project" value="InterPro"/>
</dbReference>
<dbReference type="Proteomes" id="UP000189940">
    <property type="component" value="Unassembled WGS sequence"/>
</dbReference>
<organism evidence="1 2">
    <name type="scientific">Nitrobacter vulgaris</name>
    <dbReference type="NCBI Taxonomy" id="29421"/>
    <lineage>
        <taxon>Bacteria</taxon>
        <taxon>Pseudomonadati</taxon>
        <taxon>Pseudomonadota</taxon>
        <taxon>Alphaproteobacteria</taxon>
        <taxon>Hyphomicrobiales</taxon>
        <taxon>Nitrobacteraceae</taxon>
        <taxon>Nitrobacter</taxon>
    </lineage>
</organism>